<dbReference type="InterPro" id="IPR057666">
    <property type="entry name" value="DrpA_SLOG"/>
</dbReference>
<evidence type="ECO:0000313" key="4">
    <source>
        <dbReference type="EMBL" id="KTD03790.1"/>
    </source>
</evidence>
<comment type="similarity">
    <text evidence="1">Belongs to the DprA/Smf family.</text>
</comment>
<dbReference type="SUPFAM" id="SSF102405">
    <property type="entry name" value="MCP/YpsA-like"/>
    <property type="match status" value="1"/>
</dbReference>
<dbReference type="RefSeq" id="WP_028387466.1">
    <property type="nucleotide sequence ID" value="NZ_CAAAHN010000004.1"/>
</dbReference>
<dbReference type="PANTHER" id="PTHR43022">
    <property type="entry name" value="PROTEIN SMF"/>
    <property type="match status" value="1"/>
</dbReference>
<protein>
    <submittedName>
        <fullName evidence="4">Protein smf</fullName>
    </submittedName>
</protein>
<feature type="domain" description="Smf/DprA SLOG" evidence="2">
    <location>
        <begin position="77"/>
        <end position="285"/>
    </location>
</feature>
<comment type="caution">
    <text evidence="4">The sequence shown here is derived from an EMBL/GenBank/DDBJ whole genome shotgun (WGS) entry which is preliminary data.</text>
</comment>
<organism evidence="4 5">
    <name type="scientific">Legionella geestiana</name>
    <dbReference type="NCBI Taxonomy" id="45065"/>
    <lineage>
        <taxon>Bacteria</taxon>
        <taxon>Pseudomonadati</taxon>
        <taxon>Pseudomonadota</taxon>
        <taxon>Gammaproteobacteria</taxon>
        <taxon>Legionellales</taxon>
        <taxon>Legionellaceae</taxon>
        <taxon>Legionella</taxon>
    </lineage>
</organism>
<dbReference type="InterPro" id="IPR036388">
    <property type="entry name" value="WH-like_DNA-bd_sf"/>
</dbReference>
<dbReference type="Gene3D" id="1.10.10.10">
    <property type="entry name" value="Winged helix-like DNA-binding domain superfamily/Winged helix DNA-binding domain"/>
    <property type="match status" value="1"/>
</dbReference>
<dbReference type="PANTHER" id="PTHR43022:SF1">
    <property type="entry name" value="PROTEIN SMF"/>
    <property type="match status" value="1"/>
</dbReference>
<dbReference type="Pfam" id="PF02481">
    <property type="entry name" value="DNA_processg_A"/>
    <property type="match status" value="1"/>
</dbReference>
<dbReference type="AlphaFoldDB" id="A0A0W0U6U4"/>
<dbReference type="GO" id="GO:0009294">
    <property type="term" value="P:DNA-mediated transformation"/>
    <property type="evidence" value="ECO:0007669"/>
    <property type="project" value="InterPro"/>
</dbReference>
<dbReference type="EMBL" id="LNYC01000009">
    <property type="protein sequence ID" value="KTD03790.1"/>
    <property type="molecule type" value="Genomic_DNA"/>
</dbReference>
<evidence type="ECO:0000259" key="2">
    <source>
        <dbReference type="Pfam" id="PF02481"/>
    </source>
</evidence>
<feature type="domain" description="DprA winged helix" evidence="3">
    <location>
        <begin position="296"/>
        <end position="351"/>
    </location>
</feature>
<dbReference type="InterPro" id="IPR003488">
    <property type="entry name" value="DprA"/>
</dbReference>
<dbReference type="Proteomes" id="UP000054785">
    <property type="component" value="Unassembled WGS sequence"/>
</dbReference>
<gene>
    <name evidence="4" type="primary">smf</name>
    <name evidence="4" type="ORF">Lgee_0447</name>
</gene>
<evidence type="ECO:0000313" key="5">
    <source>
        <dbReference type="Proteomes" id="UP000054785"/>
    </source>
</evidence>
<dbReference type="OrthoDB" id="9785707at2"/>
<dbReference type="STRING" id="45065.Lgee_0447"/>
<evidence type="ECO:0000259" key="3">
    <source>
        <dbReference type="Pfam" id="PF17782"/>
    </source>
</evidence>
<dbReference type="InterPro" id="IPR041614">
    <property type="entry name" value="DprA_WH"/>
</dbReference>
<sequence length="357" mass="38325">MDNTECLLAFNRMEGVGPRTVEKLLKHFPNPSELFRLSAKALASSGLPPALCSGILNFDRKTLEADHRFRAVTGNHLLTRLDPEYPPLLREIHDPPPVLYARGNLRLLHLKTLAIIGTRRPSHTGAETAYAFAGTLASCGLSIVSGLARGIDACAHRGALAAKGPTIAVMGTGMDRIYPREHQHLAEEIAENGLILSEFPLGTPPAAGHFPRRNRIISGLSLATLVVEAAVRSGSLVTARLAMEQNRDVFAIPGSIYSPEARGCHHLLQQGARLVTSPADVLEEFSLQPQPENHVQTASLATADENLVKCVGFEVTAIDTIVTRSGLTIEQVACGLTNLELQGIIHSVPGGYVRCSV</sequence>
<accession>A0A0W0U6U4</accession>
<dbReference type="Pfam" id="PF17782">
    <property type="entry name" value="WHD_DprA"/>
    <property type="match status" value="1"/>
</dbReference>
<dbReference type="PATRIC" id="fig|45065.4.peg.475"/>
<keyword evidence="5" id="KW-1185">Reference proteome</keyword>
<dbReference type="Gene3D" id="3.40.50.450">
    <property type="match status" value="1"/>
</dbReference>
<name>A0A0W0U6U4_9GAMM</name>
<reference evidence="4 5" key="1">
    <citation type="submission" date="2015-11" db="EMBL/GenBank/DDBJ databases">
        <title>Genomic analysis of 38 Legionella species identifies large and diverse effector repertoires.</title>
        <authorList>
            <person name="Burstein D."/>
            <person name="Amaro F."/>
            <person name="Zusman T."/>
            <person name="Lifshitz Z."/>
            <person name="Cohen O."/>
            <person name="Gilbert J.A."/>
            <person name="Pupko T."/>
            <person name="Shuman H.A."/>
            <person name="Segal G."/>
        </authorList>
    </citation>
    <scope>NUCLEOTIDE SEQUENCE [LARGE SCALE GENOMIC DNA]</scope>
    <source>
        <strain evidence="4 5">ATCC 49504</strain>
    </source>
</reference>
<proteinExistence type="inferred from homology"/>
<evidence type="ECO:0000256" key="1">
    <source>
        <dbReference type="ARBA" id="ARBA00006525"/>
    </source>
</evidence>
<dbReference type="NCBIfam" id="TIGR00732">
    <property type="entry name" value="dprA"/>
    <property type="match status" value="1"/>
</dbReference>